<dbReference type="Proteomes" id="UP000324358">
    <property type="component" value="Unassembled WGS sequence"/>
</dbReference>
<organism evidence="1 2">
    <name type="scientific">Bizionia algoritergicola</name>
    <dbReference type="NCBI Taxonomy" id="291187"/>
    <lineage>
        <taxon>Bacteria</taxon>
        <taxon>Pseudomonadati</taxon>
        <taxon>Bacteroidota</taxon>
        <taxon>Flavobacteriia</taxon>
        <taxon>Flavobacteriales</taxon>
        <taxon>Flavobacteriaceae</taxon>
        <taxon>Bizionia</taxon>
    </lineage>
</organism>
<dbReference type="EMBL" id="VSKL01000006">
    <property type="protein sequence ID" value="TYB71638.1"/>
    <property type="molecule type" value="Genomic_DNA"/>
</dbReference>
<dbReference type="Gene3D" id="3.40.50.150">
    <property type="entry name" value="Vaccinia Virus protein VP39"/>
    <property type="match status" value="1"/>
</dbReference>
<dbReference type="AlphaFoldDB" id="A0A5D0QT87"/>
<comment type="caution">
    <text evidence="1">The sequence shown here is derived from an EMBL/GenBank/DDBJ whole genome shotgun (WGS) entry which is preliminary data.</text>
</comment>
<name>A0A5D0QT87_9FLAO</name>
<dbReference type="RefSeq" id="WP_066250388.1">
    <property type="nucleotide sequence ID" value="NZ_VSKL01000006.1"/>
</dbReference>
<dbReference type="CDD" id="cd02440">
    <property type="entry name" value="AdoMet_MTases"/>
    <property type="match status" value="1"/>
</dbReference>
<keyword evidence="2" id="KW-1185">Reference proteome</keyword>
<dbReference type="Pfam" id="PF13489">
    <property type="entry name" value="Methyltransf_23"/>
    <property type="match status" value="1"/>
</dbReference>
<evidence type="ECO:0000313" key="2">
    <source>
        <dbReference type="Proteomes" id="UP000324358"/>
    </source>
</evidence>
<keyword evidence="1" id="KW-0489">Methyltransferase</keyword>
<evidence type="ECO:0000313" key="1">
    <source>
        <dbReference type="EMBL" id="TYB71638.1"/>
    </source>
</evidence>
<keyword evidence="1" id="KW-0808">Transferase</keyword>
<dbReference type="InterPro" id="IPR029063">
    <property type="entry name" value="SAM-dependent_MTases_sf"/>
</dbReference>
<dbReference type="GO" id="GO:0032259">
    <property type="term" value="P:methylation"/>
    <property type="evidence" value="ECO:0007669"/>
    <property type="project" value="UniProtKB-KW"/>
</dbReference>
<protein>
    <submittedName>
        <fullName evidence="1">Class I SAM-dependent methyltransferase</fullName>
    </submittedName>
</protein>
<reference evidence="1 2" key="1">
    <citation type="submission" date="2019-08" db="EMBL/GenBank/DDBJ databases">
        <title>Genomes of Antarctic Bizionia species.</title>
        <authorList>
            <person name="Bowman J.P."/>
        </authorList>
    </citation>
    <scope>NUCLEOTIDE SEQUENCE [LARGE SCALE GENOMIC DNA]</scope>
    <source>
        <strain evidence="1 2">APA-1</strain>
    </source>
</reference>
<dbReference type="SUPFAM" id="SSF53335">
    <property type="entry name" value="S-adenosyl-L-methionine-dependent methyltransferases"/>
    <property type="match status" value="1"/>
</dbReference>
<gene>
    <name evidence="1" type="ORF">ES675_13885</name>
</gene>
<dbReference type="GO" id="GO:0008168">
    <property type="term" value="F:methyltransferase activity"/>
    <property type="evidence" value="ECO:0007669"/>
    <property type="project" value="UniProtKB-KW"/>
</dbReference>
<dbReference type="OrthoDB" id="3896938at2"/>
<accession>A0A5D0QT87</accession>
<proteinExistence type="predicted"/>
<sequence>MTSYEFMRWLTFPLMTTHLVTVRNDIKRLIKTDASVNKPLSILDVGGRKSPYTINLAADVTLLDVPQEAGTKEALNLGFTESILTNIQKKRSNISDVLIQDMTQSTLPEACYDAVVSIEVIEHVEADDLFVKHIAQVLKKNGWAYFTTPNGDFIKNEGPGKNPDHVRHYTRQELHDLLSQYFDTVDVHYAVSTGKYRVWSLQSLKSTNPIRILKSLLGTVVNRFQSRGLEQCSQNTAHLVAVAYKDR</sequence>